<organism evidence="1 2">
    <name type="scientific">Hoylesella shahii DSM 15611 = JCM 12083</name>
    <dbReference type="NCBI Taxonomy" id="1122991"/>
    <lineage>
        <taxon>Bacteria</taxon>
        <taxon>Pseudomonadati</taxon>
        <taxon>Bacteroidota</taxon>
        <taxon>Bacteroidia</taxon>
        <taxon>Bacteroidales</taxon>
        <taxon>Prevotellaceae</taxon>
        <taxon>Hoylesella</taxon>
    </lineage>
</organism>
<gene>
    <name evidence="1" type="ORF">EJ73_01992</name>
</gene>
<dbReference type="SUPFAM" id="SSF48452">
    <property type="entry name" value="TPR-like"/>
    <property type="match status" value="1"/>
</dbReference>
<dbReference type="Gene3D" id="1.25.40.10">
    <property type="entry name" value="Tetratricopeptide repeat domain"/>
    <property type="match status" value="2"/>
</dbReference>
<protein>
    <submittedName>
        <fullName evidence="1">Tetratricopeptide repeat protein</fullName>
    </submittedName>
</protein>
<dbReference type="STRING" id="1122991.GCA_000613445_03036"/>
<dbReference type="Proteomes" id="UP000248314">
    <property type="component" value="Unassembled WGS sequence"/>
</dbReference>
<accession>A0A318HRI0</accession>
<reference evidence="1 2" key="1">
    <citation type="submission" date="2018-05" db="EMBL/GenBank/DDBJ databases">
        <title>Genomic Encyclopedia of Type Strains, Phase I: the one thousand microbial genomes (KMG-I) project.</title>
        <authorList>
            <person name="Kyrpides N."/>
        </authorList>
    </citation>
    <scope>NUCLEOTIDE SEQUENCE [LARGE SCALE GENOMIC DNA]</scope>
    <source>
        <strain evidence="1 2">DSM 15611</strain>
    </source>
</reference>
<comment type="caution">
    <text evidence="1">The sequence shown here is derived from an EMBL/GenBank/DDBJ whole genome shotgun (WGS) entry which is preliminary data.</text>
</comment>
<dbReference type="RefSeq" id="WP_025815365.1">
    <property type="nucleotide sequence ID" value="NZ_BAIZ01000003.1"/>
</dbReference>
<keyword evidence="2" id="KW-1185">Reference proteome</keyword>
<dbReference type="InterPro" id="IPR011990">
    <property type="entry name" value="TPR-like_helical_dom_sf"/>
</dbReference>
<evidence type="ECO:0000313" key="1">
    <source>
        <dbReference type="EMBL" id="PXX20999.1"/>
    </source>
</evidence>
<dbReference type="EMBL" id="QJJX01000025">
    <property type="protein sequence ID" value="PXX20999.1"/>
    <property type="molecule type" value="Genomic_DNA"/>
</dbReference>
<dbReference type="AlphaFoldDB" id="A0A318HRI0"/>
<name>A0A318HRI0_9BACT</name>
<sequence length="751" mass="86817">MNTDDIRNIKWSMRPAHNTTLGKILTARELGDALDGIRNIINRNKVQQYSDRLDNIAEDYRLMKDFIKRGFNDPKREEVYNGLLKKAFHLFNDVSMASLKRNTAGLSYYSPYAVANMPLPDMRQRLESFVQETAMLSLNPSTTNTEKKRAIYAEHHELTTAIFYHLLTDLHWNEEKKSFYQELLLSPTIDSNDAQLLTSALLLSLLLVWDARKFATLLYLYQYATDQQVKQRALVGWALTLPREEIMFYPELIEQLRKTISAQAVQSELLELQYQIVYCLNANQTTEEINRDIIPNMLRGQNFFMDKPTDEQNLQDIINPQAEEKAMEELEKSYTRMMDMQKMGMDVYFGGFSQMKRFPFFNKANNWFVPFYAEHPELKPFEGLDESRLEENLFKHSSFCNSDKYSLALAIAMVASQIPAELKNALNTSAVEIQGNIAPDIHNPAYIRRMFLQDLYRFFLLNNLKNDFDNPFIDNGIATHGLFFGNQLLGALGMSPLFSTFGRFLFRKKYWSLLLLFAKSQGLKEDTASDEWTYFRAMAHLHLGNHNKAKQYFAQLAERLPEDEKIAQGLANVCLQTQDFTLAKEVLHRLQLLGTITNAQQLFLSEGLVNEGEAQKACDILFKLHYEQPNNAEVLRLLAKAELQLNKPEAAINHLNQIFENKNSATTEDLFFAAVAHWLVNNMPKALDLFVSFLKEKRIELDEIRMELNDRLVQLEYLQTVYHRSAIDLNILTDIVADEIEANGSTFTDNF</sequence>
<proteinExistence type="predicted"/>
<evidence type="ECO:0000313" key="2">
    <source>
        <dbReference type="Proteomes" id="UP000248314"/>
    </source>
</evidence>